<name>A0A1G7YRE3_9ACTN</name>
<dbReference type="EMBL" id="FNCN01000010">
    <property type="protein sequence ID" value="SDG99031.1"/>
    <property type="molecule type" value="Genomic_DNA"/>
</dbReference>
<proteinExistence type="predicted"/>
<sequence length="314" mass="33857">MFNLSALLASDCGLPDLARSWCHRLAGAALDNDRDPRHGLEPVVNLARLHVRAGNGTAAWTLLETLFRAIDTRTDTVIDGLTIQASRVSDAPGVHAKVRSWLWKVLLGTGAHALAVDGRWEEARHRLIEYKGFGNRMLDGRQITVIAHAVSGRHHRARIVVDTTHPGDGWENAVTACLSMLVAADGVPADLVHTDLSSYLDLGPSENGLVVFHIRLGLTLLDALGADHPAAEQIAAGLIHHAARDGYAARDVLAHPGCLSMATHQQNRQLAAFVNECGLDIGAIPEVQLTEVVAALDTAERVIAQPRERTRQPV</sequence>
<evidence type="ECO:0000313" key="2">
    <source>
        <dbReference type="Proteomes" id="UP000198923"/>
    </source>
</evidence>
<reference evidence="1 2" key="1">
    <citation type="submission" date="2016-10" db="EMBL/GenBank/DDBJ databases">
        <authorList>
            <person name="de Groot N.N."/>
        </authorList>
    </citation>
    <scope>NUCLEOTIDE SEQUENCE [LARGE SCALE GENOMIC DNA]</scope>
    <source>
        <strain evidence="1 2">CPCC 201354</strain>
    </source>
</reference>
<accession>A0A1G7YRE3</accession>
<protein>
    <submittedName>
        <fullName evidence="1">Uncharacterized protein</fullName>
    </submittedName>
</protein>
<dbReference type="AlphaFoldDB" id="A0A1G7YRE3"/>
<dbReference type="Proteomes" id="UP000198923">
    <property type="component" value="Unassembled WGS sequence"/>
</dbReference>
<evidence type="ECO:0000313" key="1">
    <source>
        <dbReference type="EMBL" id="SDG99031.1"/>
    </source>
</evidence>
<keyword evidence="2" id="KW-1185">Reference proteome</keyword>
<gene>
    <name evidence="1" type="ORF">SAMN05421505_11034</name>
</gene>
<organism evidence="1 2">
    <name type="scientific">Sinosporangium album</name>
    <dbReference type="NCBI Taxonomy" id="504805"/>
    <lineage>
        <taxon>Bacteria</taxon>
        <taxon>Bacillati</taxon>
        <taxon>Actinomycetota</taxon>
        <taxon>Actinomycetes</taxon>
        <taxon>Streptosporangiales</taxon>
        <taxon>Streptosporangiaceae</taxon>
        <taxon>Sinosporangium</taxon>
    </lineage>
</organism>